<dbReference type="InterPro" id="IPR019826">
    <property type="entry name" value="Carboxylesterase_B_AS"/>
</dbReference>
<evidence type="ECO:0000256" key="5">
    <source>
        <dbReference type="RuleBase" id="RU361235"/>
    </source>
</evidence>
<keyword evidence="2" id="KW-0719">Serine esterase</keyword>
<dbReference type="Proteomes" id="UP000494165">
    <property type="component" value="Unassembled WGS sequence"/>
</dbReference>
<protein>
    <recommendedName>
        <fullName evidence="5">Carboxylic ester hydrolase</fullName>
        <ecNumber evidence="5">3.1.1.-</ecNumber>
    </recommendedName>
</protein>
<dbReference type="EMBL" id="CADEPI010000788">
    <property type="protein sequence ID" value="CAB3388465.1"/>
    <property type="molecule type" value="Genomic_DNA"/>
</dbReference>
<dbReference type="PROSITE" id="PS00122">
    <property type="entry name" value="CARBOXYLESTERASE_B_1"/>
    <property type="match status" value="1"/>
</dbReference>
<evidence type="ECO:0000313" key="7">
    <source>
        <dbReference type="EMBL" id="CAB3388133.1"/>
    </source>
</evidence>
<dbReference type="PANTHER" id="PTHR11559">
    <property type="entry name" value="CARBOXYLESTERASE"/>
    <property type="match status" value="1"/>
</dbReference>
<evidence type="ECO:0000313" key="8">
    <source>
        <dbReference type="EMBL" id="CAB3388465.1"/>
    </source>
</evidence>
<evidence type="ECO:0000256" key="2">
    <source>
        <dbReference type="ARBA" id="ARBA00022487"/>
    </source>
</evidence>
<feature type="signal peptide" evidence="5">
    <location>
        <begin position="1"/>
        <end position="17"/>
    </location>
</feature>
<feature type="domain" description="Carboxylesterase type B" evidence="6">
    <location>
        <begin position="21"/>
        <end position="537"/>
    </location>
</feature>
<evidence type="ECO:0000256" key="3">
    <source>
        <dbReference type="ARBA" id="ARBA00022801"/>
    </source>
</evidence>
<dbReference type="AlphaFoldDB" id="A0A8S1E5B9"/>
<evidence type="ECO:0000256" key="1">
    <source>
        <dbReference type="ARBA" id="ARBA00005964"/>
    </source>
</evidence>
<dbReference type="InterPro" id="IPR029058">
    <property type="entry name" value="AB_hydrolase_fold"/>
</dbReference>
<sequence length="552" mass="61499">MRVVLFATCLFLGSCWAAKGPKVTITQGTLVGKTMTSRSGIKFSAFQGIPYAAPPVGELRFQAPQEAAGWSGERVAQREGNDCAQRHFILPQFTGSEDCLYLNVYTPKLEAGEGLPVMVWIHGGGFSSGSGGTEMYGPELLLDRGIVLVSINYRLGMLGFLNLGVAEFPGNYGLKDQVAALRWVQNNVAAFGGDPNSVTIFGESAGGASINYLLISPLTKGLFHRAIIQSGSVFNPWASLPDAERVGLESSKNVGCDQEDLSDLADCLRKVEFKKFCEEGIAMKSRERRIVDFAPSVEPEDTENPFLPRDPRQLTMHDVPIITGVTTHEGMLHFLFKKPLSVEKEFGENKDFYVMRDLKLKENSPLWLKTWNKIETFYKSMPGDEMEQFLTLATDVDFIVGIDQSLRTAVASDRKSPAYVYEFTHDGTLTLLKTLAQIKRPGTCHADELGYLFTQGMLPGWKKAPANDKRVIDLMTTLWTNFAKTGNPTPDDSLGANWLPVEKTSNKPEELVTRYLDIGENLVMKDESLNKERVQFWQEIYSESRRARREEL</sequence>
<comment type="similarity">
    <text evidence="1 5">Belongs to the type-B carboxylesterase/lipase family.</text>
</comment>
<evidence type="ECO:0000313" key="9">
    <source>
        <dbReference type="Proteomes" id="UP000494165"/>
    </source>
</evidence>
<dbReference type="Gene3D" id="3.40.50.1820">
    <property type="entry name" value="alpha/beta hydrolase"/>
    <property type="match status" value="1"/>
</dbReference>
<proteinExistence type="inferred from homology"/>
<dbReference type="GO" id="GO:0052689">
    <property type="term" value="F:carboxylic ester hydrolase activity"/>
    <property type="evidence" value="ECO:0007669"/>
    <property type="project" value="UniProtKB-KW"/>
</dbReference>
<feature type="chain" id="PRO_5036511272" description="Carboxylic ester hydrolase" evidence="5">
    <location>
        <begin position="18"/>
        <end position="552"/>
    </location>
</feature>
<dbReference type="PROSITE" id="PS00941">
    <property type="entry name" value="CARBOXYLESTERASE_B_2"/>
    <property type="match status" value="1"/>
</dbReference>
<keyword evidence="9" id="KW-1185">Reference proteome</keyword>
<evidence type="ECO:0000259" key="6">
    <source>
        <dbReference type="Pfam" id="PF00135"/>
    </source>
</evidence>
<gene>
    <name evidence="7" type="ORF">CLODIP_2_CD05866</name>
    <name evidence="8" type="ORF">CLODIP_2_CD14718</name>
</gene>
<comment type="caution">
    <text evidence="7">The sequence shown here is derived from an EMBL/GenBank/DDBJ whole genome shotgun (WGS) entry which is preliminary data.</text>
</comment>
<organism evidence="7 9">
    <name type="scientific">Cloeon dipterum</name>
    <dbReference type="NCBI Taxonomy" id="197152"/>
    <lineage>
        <taxon>Eukaryota</taxon>
        <taxon>Metazoa</taxon>
        <taxon>Ecdysozoa</taxon>
        <taxon>Arthropoda</taxon>
        <taxon>Hexapoda</taxon>
        <taxon>Insecta</taxon>
        <taxon>Pterygota</taxon>
        <taxon>Palaeoptera</taxon>
        <taxon>Ephemeroptera</taxon>
        <taxon>Pisciforma</taxon>
        <taxon>Baetidae</taxon>
        <taxon>Cloeon</taxon>
    </lineage>
</organism>
<name>A0A8S1E5B9_9INSE</name>
<dbReference type="InterPro" id="IPR019819">
    <property type="entry name" value="Carboxylesterase_B_CS"/>
</dbReference>
<dbReference type="InterPro" id="IPR002018">
    <property type="entry name" value="CarbesteraseB"/>
</dbReference>
<keyword evidence="4" id="KW-0325">Glycoprotein</keyword>
<reference evidence="7 9" key="1">
    <citation type="submission" date="2020-04" db="EMBL/GenBank/DDBJ databases">
        <authorList>
            <person name="Alioto T."/>
            <person name="Alioto T."/>
            <person name="Gomez Garrido J."/>
        </authorList>
    </citation>
    <scope>NUCLEOTIDE SEQUENCE [LARGE SCALE GENOMIC DNA]</scope>
</reference>
<dbReference type="OrthoDB" id="19653at2759"/>
<keyword evidence="3 5" id="KW-0378">Hydrolase</keyword>
<dbReference type="EMBL" id="CADEPI010000698">
    <property type="protein sequence ID" value="CAB3388133.1"/>
    <property type="molecule type" value="Genomic_DNA"/>
</dbReference>
<evidence type="ECO:0000256" key="4">
    <source>
        <dbReference type="ARBA" id="ARBA00023180"/>
    </source>
</evidence>
<dbReference type="InterPro" id="IPR050309">
    <property type="entry name" value="Type-B_Carboxylest/Lipase"/>
</dbReference>
<keyword evidence="5" id="KW-0732">Signal</keyword>
<dbReference type="EC" id="3.1.1.-" evidence="5"/>
<accession>A0A8S1E5B9</accession>
<dbReference type="PROSITE" id="PS51257">
    <property type="entry name" value="PROKAR_LIPOPROTEIN"/>
    <property type="match status" value="1"/>
</dbReference>
<dbReference type="Pfam" id="PF00135">
    <property type="entry name" value="COesterase"/>
    <property type="match status" value="1"/>
</dbReference>
<dbReference type="SUPFAM" id="SSF53474">
    <property type="entry name" value="alpha/beta-Hydrolases"/>
    <property type="match status" value="1"/>
</dbReference>